<dbReference type="AlphaFoldDB" id="A0A9P5TP54"/>
<keyword evidence="1" id="KW-0732">Signal</keyword>
<dbReference type="OrthoDB" id="2548432at2759"/>
<organism evidence="2 3">
    <name type="scientific">Gymnopilus junonius</name>
    <name type="common">Spectacular rustgill mushroom</name>
    <name type="synonym">Gymnopilus spectabilis subsp. junonius</name>
    <dbReference type="NCBI Taxonomy" id="109634"/>
    <lineage>
        <taxon>Eukaryota</taxon>
        <taxon>Fungi</taxon>
        <taxon>Dikarya</taxon>
        <taxon>Basidiomycota</taxon>
        <taxon>Agaricomycotina</taxon>
        <taxon>Agaricomycetes</taxon>
        <taxon>Agaricomycetidae</taxon>
        <taxon>Agaricales</taxon>
        <taxon>Agaricineae</taxon>
        <taxon>Hymenogastraceae</taxon>
        <taxon>Gymnopilus</taxon>
    </lineage>
</organism>
<dbReference type="EMBL" id="JADNYJ010000027">
    <property type="protein sequence ID" value="KAF8904071.1"/>
    <property type="molecule type" value="Genomic_DNA"/>
</dbReference>
<protein>
    <submittedName>
        <fullName evidence="2">Uncharacterized protein</fullName>
    </submittedName>
</protein>
<evidence type="ECO:0000313" key="3">
    <source>
        <dbReference type="Proteomes" id="UP000724874"/>
    </source>
</evidence>
<dbReference type="Proteomes" id="UP000724874">
    <property type="component" value="Unassembled WGS sequence"/>
</dbReference>
<gene>
    <name evidence="2" type="ORF">CPB84DRAFT_1773315</name>
</gene>
<evidence type="ECO:0000256" key="1">
    <source>
        <dbReference type="SAM" id="SignalP"/>
    </source>
</evidence>
<sequence length="89" mass="9843">MNVTQLILITLLMANIGNAWGRNNRATDLSAFQTSSSESPAYVTSRTDQRSADLPNHYVTFKNKSDTFSAPDPEGVHVEQVVLKDFPTD</sequence>
<feature type="chain" id="PRO_5040127680" evidence="1">
    <location>
        <begin position="22"/>
        <end position="89"/>
    </location>
</feature>
<name>A0A9P5TP54_GYMJU</name>
<reference evidence="2" key="1">
    <citation type="submission" date="2020-11" db="EMBL/GenBank/DDBJ databases">
        <authorList>
            <consortium name="DOE Joint Genome Institute"/>
            <person name="Ahrendt S."/>
            <person name="Riley R."/>
            <person name="Andreopoulos W."/>
            <person name="LaButti K."/>
            <person name="Pangilinan J."/>
            <person name="Ruiz-duenas F.J."/>
            <person name="Barrasa J.M."/>
            <person name="Sanchez-Garcia M."/>
            <person name="Camarero S."/>
            <person name="Miyauchi S."/>
            <person name="Serrano A."/>
            <person name="Linde D."/>
            <person name="Babiker R."/>
            <person name="Drula E."/>
            <person name="Ayuso-Fernandez I."/>
            <person name="Pacheco R."/>
            <person name="Padilla G."/>
            <person name="Ferreira P."/>
            <person name="Barriuso J."/>
            <person name="Kellner H."/>
            <person name="Castanera R."/>
            <person name="Alfaro M."/>
            <person name="Ramirez L."/>
            <person name="Pisabarro A.G."/>
            <person name="Kuo A."/>
            <person name="Tritt A."/>
            <person name="Lipzen A."/>
            <person name="He G."/>
            <person name="Yan M."/>
            <person name="Ng V."/>
            <person name="Cullen D."/>
            <person name="Martin F."/>
            <person name="Rosso M.-N."/>
            <person name="Henrissat B."/>
            <person name="Hibbett D."/>
            <person name="Martinez A.T."/>
            <person name="Grigoriev I.V."/>
        </authorList>
    </citation>
    <scope>NUCLEOTIDE SEQUENCE</scope>
    <source>
        <strain evidence="2">AH 44721</strain>
    </source>
</reference>
<feature type="non-terminal residue" evidence="2">
    <location>
        <position position="89"/>
    </location>
</feature>
<feature type="signal peptide" evidence="1">
    <location>
        <begin position="1"/>
        <end position="21"/>
    </location>
</feature>
<comment type="caution">
    <text evidence="2">The sequence shown here is derived from an EMBL/GenBank/DDBJ whole genome shotgun (WGS) entry which is preliminary data.</text>
</comment>
<accession>A0A9P5TP54</accession>
<evidence type="ECO:0000313" key="2">
    <source>
        <dbReference type="EMBL" id="KAF8904071.1"/>
    </source>
</evidence>
<proteinExistence type="predicted"/>
<keyword evidence="3" id="KW-1185">Reference proteome</keyword>